<keyword evidence="3" id="KW-0812">Transmembrane</keyword>
<keyword evidence="2" id="KW-0178">Competence</keyword>
<reference evidence="4 5" key="1">
    <citation type="submission" date="2015-08" db="EMBL/GenBank/DDBJ databases">
        <title>The complete genome sequence of Bacillus beveridgei MLTeJB.</title>
        <authorList>
            <person name="Hanson T.E."/>
            <person name="Mesa C."/>
            <person name="Basesman S.M."/>
            <person name="Oremland R.S."/>
        </authorList>
    </citation>
    <scope>NUCLEOTIDE SEQUENCE [LARGE SCALE GENOMIC DNA]</scope>
    <source>
        <strain evidence="4 5">MLTeJB</strain>
    </source>
</reference>
<dbReference type="SUPFAM" id="SSF54523">
    <property type="entry name" value="Pili subunits"/>
    <property type="match status" value="1"/>
</dbReference>
<evidence type="ECO:0000256" key="1">
    <source>
        <dbReference type="ARBA" id="ARBA00004241"/>
    </source>
</evidence>
<protein>
    <recommendedName>
        <fullName evidence="6">Type IV pilus assembly protein PilA</fullName>
    </recommendedName>
</protein>
<feature type="transmembrane region" description="Helical" evidence="3">
    <location>
        <begin position="12"/>
        <end position="35"/>
    </location>
</feature>
<dbReference type="STRING" id="632773.BBEV_0985"/>
<sequence>MKKFLKNQKGLTLVELLAVIVILGIIAAIAVPAIANIIDNSRKDAQIANAEAMYDAARLAVVGENVNSEAHFYAEIDDDSSPGDNAPGTGYDLVDLGYMDAIPENPMGDAEFDQAFITYDSETGDYVVYLKAGETVYFDGDYTIAQIRAEGRSGLETLPFSD</sequence>
<evidence type="ECO:0000256" key="2">
    <source>
        <dbReference type="ARBA" id="ARBA00023287"/>
    </source>
</evidence>
<dbReference type="Gene3D" id="3.30.700.10">
    <property type="entry name" value="Glycoprotein, Type 4 Pilin"/>
    <property type="match status" value="1"/>
</dbReference>
<name>A0A1D7QTL1_9BACI</name>
<comment type="subcellular location">
    <subcellularLocation>
        <location evidence="1">Cell surface</location>
    </subcellularLocation>
</comment>
<accession>A0A1D7QTL1</accession>
<dbReference type="Proteomes" id="UP000094463">
    <property type="component" value="Chromosome"/>
</dbReference>
<proteinExistence type="predicted"/>
<dbReference type="Pfam" id="PF07963">
    <property type="entry name" value="N_methyl"/>
    <property type="match status" value="1"/>
</dbReference>
<dbReference type="GO" id="GO:0030420">
    <property type="term" value="P:establishment of competence for transformation"/>
    <property type="evidence" value="ECO:0007669"/>
    <property type="project" value="UniProtKB-KW"/>
</dbReference>
<dbReference type="GO" id="GO:0009986">
    <property type="term" value="C:cell surface"/>
    <property type="evidence" value="ECO:0007669"/>
    <property type="project" value="UniProtKB-SubCell"/>
</dbReference>
<evidence type="ECO:0008006" key="6">
    <source>
        <dbReference type="Google" id="ProtNLM"/>
    </source>
</evidence>
<dbReference type="AlphaFoldDB" id="A0A1D7QTL1"/>
<dbReference type="PROSITE" id="PS00409">
    <property type="entry name" value="PROKAR_NTER_METHYL"/>
    <property type="match status" value="1"/>
</dbReference>
<keyword evidence="3" id="KW-0472">Membrane</keyword>
<dbReference type="KEGG" id="bbev:BBEV_0985"/>
<dbReference type="EMBL" id="CP012502">
    <property type="protein sequence ID" value="AOM82354.1"/>
    <property type="molecule type" value="Genomic_DNA"/>
</dbReference>
<evidence type="ECO:0000256" key="3">
    <source>
        <dbReference type="SAM" id="Phobius"/>
    </source>
</evidence>
<keyword evidence="3" id="KW-1133">Transmembrane helix</keyword>
<dbReference type="RefSeq" id="WP_084007224.1">
    <property type="nucleotide sequence ID" value="NZ_CP012502.1"/>
</dbReference>
<dbReference type="PATRIC" id="fig|632773.3.peg.1047"/>
<gene>
    <name evidence="4" type="ORF">BBEV_0985</name>
</gene>
<dbReference type="InterPro" id="IPR045584">
    <property type="entry name" value="Pilin-like"/>
</dbReference>
<evidence type="ECO:0000313" key="5">
    <source>
        <dbReference type="Proteomes" id="UP000094463"/>
    </source>
</evidence>
<dbReference type="NCBIfam" id="TIGR02532">
    <property type="entry name" value="IV_pilin_GFxxxE"/>
    <property type="match status" value="1"/>
</dbReference>
<organism evidence="4 5">
    <name type="scientific">Salisediminibacterium beveridgei</name>
    <dbReference type="NCBI Taxonomy" id="632773"/>
    <lineage>
        <taxon>Bacteria</taxon>
        <taxon>Bacillati</taxon>
        <taxon>Bacillota</taxon>
        <taxon>Bacilli</taxon>
        <taxon>Bacillales</taxon>
        <taxon>Bacillaceae</taxon>
        <taxon>Salisediminibacterium</taxon>
    </lineage>
</organism>
<evidence type="ECO:0000313" key="4">
    <source>
        <dbReference type="EMBL" id="AOM82354.1"/>
    </source>
</evidence>
<dbReference type="InterPro" id="IPR012902">
    <property type="entry name" value="N_methyl_site"/>
</dbReference>
<keyword evidence="5" id="KW-1185">Reference proteome</keyword>